<comment type="subunit">
    <text evidence="6">Consists of a catalytic RNA component and at least 4-5 protein subunits.</text>
</comment>
<dbReference type="InterPro" id="IPR002730">
    <property type="entry name" value="Rpp29/RNP1"/>
</dbReference>
<dbReference type="EMBL" id="DTBE01000046">
    <property type="protein sequence ID" value="HGQ59411.1"/>
    <property type="molecule type" value="Genomic_DNA"/>
</dbReference>
<dbReference type="GO" id="GO:0005737">
    <property type="term" value="C:cytoplasm"/>
    <property type="evidence" value="ECO:0007669"/>
    <property type="project" value="UniProtKB-SubCell"/>
</dbReference>
<comment type="caution">
    <text evidence="8">The sequence shown here is derived from an EMBL/GenBank/DDBJ whole genome shotgun (WGS) entry which is preliminary data.</text>
</comment>
<dbReference type="InterPro" id="IPR023534">
    <property type="entry name" value="Rof/RNase_P-like"/>
</dbReference>
<keyword evidence="4 6" id="KW-0255">Endonuclease</keyword>
<evidence type="ECO:0000256" key="4">
    <source>
        <dbReference type="ARBA" id="ARBA00022759"/>
    </source>
</evidence>
<organism evidence="8">
    <name type="scientific">Staphylothermus marinus</name>
    <dbReference type="NCBI Taxonomy" id="2280"/>
    <lineage>
        <taxon>Archaea</taxon>
        <taxon>Thermoproteota</taxon>
        <taxon>Thermoprotei</taxon>
        <taxon>Desulfurococcales</taxon>
        <taxon>Desulfurococcaceae</taxon>
        <taxon>Staphylothermus</taxon>
    </lineage>
</organism>
<keyword evidence="3 6" id="KW-0540">Nuclease</keyword>
<dbReference type="Gene3D" id="2.30.30.210">
    <property type="entry name" value="Ribonuclease P/MRP, subunit p29"/>
    <property type="match status" value="1"/>
</dbReference>
<dbReference type="InterPro" id="IPR036980">
    <property type="entry name" value="RNase_P/MRP_Rpp29_sf"/>
</dbReference>
<protein>
    <recommendedName>
        <fullName evidence="6">Ribonuclease P protein component 1</fullName>
        <shortName evidence="6">RNase P component 1</shortName>
        <ecNumber evidence="6">3.1.26.5</ecNumber>
    </recommendedName>
    <alternativeName>
        <fullName evidence="6">Rpp29</fullName>
    </alternativeName>
</protein>
<keyword evidence="1 6" id="KW-0963">Cytoplasm</keyword>
<dbReference type="SUPFAM" id="SSF101744">
    <property type="entry name" value="Rof/RNase P subunit-like"/>
    <property type="match status" value="1"/>
</dbReference>
<comment type="function">
    <text evidence="6">Part of ribonuclease P, a protein complex that generates mature tRNA molecules by cleaving their 5'-ends.</text>
</comment>
<evidence type="ECO:0000313" key="7">
    <source>
        <dbReference type="EMBL" id="HGQ59411.1"/>
    </source>
</evidence>
<keyword evidence="2 6" id="KW-0819">tRNA processing</keyword>
<evidence type="ECO:0000256" key="3">
    <source>
        <dbReference type="ARBA" id="ARBA00022722"/>
    </source>
</evidence>
<proteinExistence type="inferred from homology"/>
<evidence type="ECO:0000256" key="6">
    <source>
        <dbReference type="HAMAP-Rule" id="MF_00754"/>
    </source>
</evidence>
<dbReference type="GO" id="GO:0004526">
    <property type="term" value="F:ribonuclease P activity"/>
    <property type="evidence" value="ECO:0007669"/>
    <property type="project" value="UniProtKB-UniRule"/>
</dbReference>
<evidence type="ECO:0000256" key="2">
    <source>
        <dbReference type="ARBA" id="ARBA00022694"/>
    </source>
</evidence>
<dbReference type="InterPro" id="IPR023538">
    <property type="entry name" value="RNP1"/>
</dbReference>
<dbReference type="GO" id="GO:0001682">
    <property type="term" value="P:tRNA 5'-leader removal"/>
    <property type="evidence" value="ECO:0007669"/>
    <property type="project" value="UniProtKB-UniRule"/>
</dbReference>
<dbReference type="EMBL" id="DTBP01000014">
    <property type="protein sequence ID" value="HGQ73826.1"/>
    <property type="molecule type" value="Genomic_DNA"/>
</dbReference>
<comment type="subcellular location">
    <subcellularLocation>
        <location evidence="6">Cytoplasm</location>
    </subcellularLocation>
</comment>
<reference evidence="8" key="1">
    <citation type="journal article" date="2020" name="mSystems">
        <title>Genome- and Community-Level Interaction Insights into Carbon Utilization and Element Cycling Functions of Hydrothermarchaeota in Hydrothermal Sediment.</title>
        <authorList>
            <person name="Zhou Z."/>
            <person name="Liu Y."/>
            <person name="Xu W."/>
            <person name="Pan J."/>
            <person name="Luo Z.H."/>
            <person name="Li M."/>
        </authorList>
    </citation>
    <scope>NUCLEOTIDE SEQUENCE [LARGE SCALE GENOMIC DNA]</scope>
    <source>
        <strain evidence="7">SpSt-638</strain>
        <strain evidence="8">SpSt-648</strain>
    </source>
</reference>
<dbReference type="HAMAP" id="MF_00754">
    <property type="entry name" value="RNase_P_1"/>
    <property type="match status" value="1"/>
</dbReference>
<dbReference type="AlphaFoldDB" id="A0A7C4JL53"/>
<evidence type="ECO:0000256" key="1">
    <source>
        <dbReference type="ARBA" id="ARBA00022490"/>
    </source>
</evidence>
<evidence type="ECO:0000256" key="5">
    <source>
        <dbReference type="ARBA" id="ARBA00022801"/>
    </source>
</evidence>
<gene>
    <name evidence="6" type="primary">rnp1</name>
    <name evidence="7" type="ORF">ENU09_01620</name>
    <name evidence="8" type="ORF">ENU20_01960</name>
</gene>
<dbReference type="EC" id="3.1.26.5" evidence="6"/>
<accession>A0A7C4JL53</accession>
<dbReference type="Pfam" id="PF01868">
    <property type="entry name" value="RNase_P-MRP_p29"/>
    <property type="match status" value="1"/>
</dbReference>
<dbReference type="SMART" id="SM00538">
    <property type="entry name" value="POP4"/>
    <property type="match status" value="1"/>
</dbReference>
<dbReference type="GO" id="GO:0003723">
    <property type="term" value="F:RNA binding"/>
    <property type="evidence" value="ECO:0007669"/>
    <property type="project" value="InterPro"/>
</dbReference>
<evidence type="ECO:0000313" key="8">
    <source>
        <dbReference type="EMBL" id="HGQ73826.1"/>
    </source>
</evidence>
<dbReference type="GO" id="GO:0030677">
    <property type="term" value="C:ribonuclease P complex"/>
    <property type="evidence" value="ECO:0007669"/>
    <property type="project" value="UniProtKB-UniRule"/>
</dbReference>
<keyword evidence="5 6" id="KW-0378">Hydrolase</keyword>
<name>A0A7C4JL53_STAMA</name>
<sequence>MKHSVKNIYYHELIGLEATIEQYPDHSLVGCRGVVIDETMKTLLIETVDGRRVRVLKEYLGIKFKLPSGVSVYVNGFEILGRPEDRLKKILKRRI</sequence>
<comment type="catalytic activity">
    <reaction evidence="6">
        <text>Endonucleolytic cleavage of RNA, removing 5'-extranucleotides from tRNA precursor.</text>
        <dbReference type="EC" id="3.1.26.5"/>
    </reaction>
</comment>
<comment type="similarity">
    <text evidence="6">Belongs to the eukaryotic/archaeal RNase P protein component 1 family.</text>
</comment>